<dbReference type="SUPFAM" id="SSF50998">
    <property type="entry name" value="Quinoprotein alcohol dehydrogenase-like"/>
    <property type="match status" value="1"/>
</dbReference>
<proteinExistence type="predicted"/>
<protein>
    <submittedName>
        <fullName evidence="1">Uncharacterized protein</fullName>
    </submittedName>
</protein>
<evidence type="ECO:0000313" key="2">
    <source>
        <dbReference type="Proteomes" id="UP000033935"/>
    </source>
</evidence>
<dbReference type="Proteomes" id="UP000033935">
    <property type="component" value="Unassembled WGS sequence"/>
</dbReference>
<dbReference type="InterPro" id="IPR011047">
    <property type="entry name" value="Quinoprotein_ADH-like_sf"/>
</dbReference>
<sequence>MTDKKESCKSIVFSLSFIFLNIFVTANEISEKSMQMKEKLIYPLRNYSSDITLEKDFKSPVIISPEIFIKKAKVLEDVLKKKGILDIETINDKDVVKGRCMGLKENFSKRPLIILGNLQQNEAIFPLYAGFYTNADAFTPGKDGVLIQFIPNWNCPENHVLIAAGSDNDGTEKAIDVLIDKLTSIEKNTALSSLQLFDYKNEALRERTKKSSVFSKSKEDKFTWEKFYTLSELYLENGDKKFLDLITKIAERMPSNTWNDGIHDNHYGMELPVRGWDTFARSGQLSPKLVQKIDQIFLNYLINWENAWWRRKENTPVFYDNRHHVYGTWGYWHVAKMLLNGLTEEQRKSEVGRFLEEKCRECEVWFSSCCRNYEQSILSTGVFINYTIFMLYAFQSGDLEIFRNGGAQKIASLAVSAVDNTGGRVGIAGYEDVYPGTLFSSYPVGPVICLAAFYYKDWELAWLRKHLPGFSTQTWWNLCMDNHSYSFIPDKISFATSYLGFNPIFGTPETPLFLSFRKNYGLEYLYLFITGSGTRNINKGDSGKERQVFPNMIARLSWLGVPWLIQNTNRETVFNRNAMLIDTNNAMTGVANDMELIYNGKINDTFFCSTLAKKYMGSDWKRSYIIVDNSILLIEDDIKALKDADYRAIATWRTPFYVTRKSATVAEIRCNDKYLFISSPENYPHNFDMKTGRALEREGAVKPGFIRQYIRDNLKNNASMILHNLIYPSSKATPSDFSIRSWKPHISLIKNNKTGEIIIAGFSCLDEKKLSISADAFLLDMSSFRGIGKNVSLNIEGNKITNQQIPINFNNILNEIWNSISAENKIAPSSQNFKKEIIWSYDSFTMLPRKLNNFIYNSPNTNNLDWAVDGELKRGECAKAKNANPIEISVDFDKEENLREITLLYSHDSGKGNVSRIVPRKSLPVKLSNEDGNIPHEINFHSEFFYELDEAYKGAPYIYNGSKILLDVTGKKFRIKIPASALYQISFYGKEEKTRVKDIKLLGSNKKSKSILILTDTNEIVCLSADTGKCRWKTLIPSDILDWTVGTIDNNEMEEIGLACMDMSVKKLNPENGEIIFSCPTSPIALGLPYSVATFKGGKDVPPGFIFSSYYHMNVIDNNGKLLASEQKILPGMWIYDIMGGSIDLNNDGVSDAIGRALWGHVNLYDGKTGKVDYFANLRGHLVDWKLIKDEKTDKPLLIVATLNGLGMYDAYIRNELLHEGFKAAPDEDALLLEKRSDRKIWEHKFEATATNLNIWQNEIIISHATGMISRFSLAGEFLGKFSVWPAVINMDTALIGNKECLLVNTGRAIIVFNQDFKRIKEIPLENYKMKILDNGKIILVCTLENGVSELKIK</sequence>
<evidence type="ECO:0000313" key="1">
    <source>
        <dbReference type="EMBL" id="KKR03674.1"/>
    </source>
</evidence>
<dbReference type="Gene3D" id="2.130.10.10">
    <property type="entry name" value="YVTN repeat-like/Quinoprotein amine dehydrogenase"/>
    <property type="match status" value="1"/>
</dbReference>
<accession>A0A0G0MI23</accession>
<reference evidence="1 2" key="1">
    <citation type="journal article" date="2015" name="Nature">
        <title>rRNA introns, odd ribosomes, and small enigmatic genomes across a large radiation of phyla.</title>
        <authorList>
            <person name="Brown C.T."/>
            <person name="Hug L.A."/>
            <person name="Thomas B.C."/>
            <person name="Sharon I."/>
            <person name="Castelle C.J."/>
            <person name="Singh A."/>
            <person name="Wilkins M.J."/>
            <person name="Williams K.H."/>
            <person name="Banfield J.F."/>
        </authorList>
    </citation>
    <scope>NUCLEOTIDE SEQUENCE [LARGE SCALE GENOMIC DNA]</scope>
</reference>
<name>A0A0G0MI23_9BACT</name>
<gene>
    <name evidence="1" type="ORF">UT30_C0022G0007</name>
</gene>
<dbReference type="InterPro" id="IPR015943">
    <property type="entry name" value="WD40/YVTN_repeat-like_dom_sf"/>
</dbReference>
<comment type="caution">
    <text evidence="1">The sequence shown here is derived from an EMBL/GenBank/DDBJ whole genome shotgun (WGS) entry which is preliminary data.</text>
</comment>
<organism evidence="1 2">
    <name type="scientific">Candidatus Uhrbacteria bacterium GW2011_GWF2_39_13</name>
    <dbReference type="NCBI Taxonomy" id="1618995"/>
    <lineage>
        <taxon>Bacteria</taxon>
        <taxon>Candidatus Uhriibacteriota</taxon>
    </lineage>
</organism>
<dbReference type="EMBL" id="LBWG01000022">
    <property type="protein sequence ID" value="KKR03674.1"/>
    <property type="molecule type" value="Genomic_DNA"/>
</dbReference>